<evidence type="ECO:0000259" key="7">
    <source>
        <dbReference type="Pfam" id="PF09924"/>
    </source>
</evidence>
<feature type="transmembrane region" description="Helical" evidence="6">
    <location>
        <begin position="213"/>
        <end position="235"/>
    </location>
</feature>
<dbReference type="InterPro" id="IPR016181">
    <property type="entry name" value="Acyl_CoA_acyltransferase"/>
</dbReference>
<keyword evidence="5 6" id="KW-0472">Membrane</keyword>
<feature type="domain" description="Phosphatidylglycerol lysyltransferase C-terminal" evidence="7">
    <location>
        <begin position="542"/>
        <end position="827"/>
    </location>
</feature>
<proteinExistence type="predicted"/>
<dbReference type="NCBIfam" id="NF033480">
    <property type="entry name" value="bifunc_MprF"/>
    <property type="match status" value="1"/>
</dbReference>
<feature type="transmembrane region" description="Helical" evidence="6">
    <location>
        <begin position="455"/>
        <end position="476"/>
    </location>
</feature>
<feature type="transmembrane region" description="Helical" evidence="6">
    <location>
        <begin position="16"/>
        <end position="38"/>
    </location>
</feature>
<evidence type="ECO:0000256" key="6">
    <source>
        <dbReference type="SAM" id="Phobius"/>
    </source>
</evidence>
<feature type="transmembrane region" description="Helical" evidence="6">
    <location>
        <begin position="171"/>
        <end position="193"/>
    </location>
</feature>
<protein>
    <submittedName>
        <fullName evidence="8">Bifunctional lysylphosphatidylglycerol flippase/synthetase MprF</fullName>
    </submittedName>
</protein>
<dbReference type="Proteomes" id="UP000763641">
    <property type="component" value="Unassembled WGS sequence"/>
</dbReference>
<feature type="transmembrane region" description="Helical" evidence="6">
    <location>
        <begin position="131"/>
        <end position="159"/>
    </location>
</feature>
<dbReference type="InterPro" id="IPR051211">
    <property type="entry name" value="PG_lysyltransferase"/>
</dbReference>
<comment type="caution">
    <text evidence="8">The sequence shown here is derived from an EMBL/GenBank/DDBJ whole genome shotgun (WGS) entry which is preliminary data.</text>
</comment>
<evidence type="ECO:0000256" key="5">
    <source>
        <dbReference type="ARBA" id="ARBA00023136"/>
    </source>
</evidence>
<feature type="transmembrane region" description="Helical" evidence="6">
    <location>
        <begin position="58"/>
        <end position="80"/>
    </location>
</feature>
<keyword evidence="9" id="KW-1185">Reference proteome</keyword>
<gene>
    <name evidence="8" type="primary">mprF</name>
    <name evidence="8" type="ORF">ILT43_01870</name>
</gene>
<evidence type="ECO:0000256" key="4">
    <source>
        <dbReference type="ARBA" id="ARBA00022989"/>
    </source>
</evidence>
<feature type="transmembrane region" description="Helical" evidence="6">
    <location>
        <begin position="376"/>
        <end position="394"/>
    </location>
</feature>
<evidence type="ECO:0000313" key="9">
    <source>
        <dbReference type="Proteomes" id="UP000763641"/>
    </source>
</evidence>
<evidence type="ECO:0000256" key="3">
    <source>
        <dbReference type="ARBA" id="ARBA00022692"/>
    </source>
</evidence>
<feature type="transmembrane region" description="Helical" evidence="6">
    <location>
        <begin position="497"/>
        <end position="519"/>
    </location>
</feature>
<dbReference type="PANTHER" id="PTHR34697:SF2">
    <property type="entry name" value="PHOSPHATIDYLGLYCEROL LYSYLTRANSFERASE"/>
    <property type="match status" value="1"/>
</dbReference>
<dbReference type="SUPFAM" id="SSF55729">
    <property type="entry name" value="Acyl-CoA N-acyltransferases (Nat)"/>
    <property type="match status" value="1"/>
</dbReference>
<reference evidence="8 9" key="1">
    <citation type="submission" date="2020-12" db="EMBL/GenBank/DDBJ databases">
        <title>Sphingomonas sp.</title>
        <authorList>
            <person name="Kim M.K."/>
        </authorList>
    </citation>
    <scope>NUCLEOTIDE SEQUENCE [LARGE SCALE GENOMIC DNA]</scope>
    <source>
        <strain evidence="8 9">BT552</strain>
    </source>
</reference>
<dbReference type="Pfam" id="PF09924">
    <property type="entry name" value="LPG_synthase_C"/>
    <property type="match status" value="1"/>
</dbReference>
<name>A0ABS2D2I0_9SPHN</name>
<keyword evidence="3 6" id="KW-0812">Transmembrane</keyword>
<evidence type="ECO:0000256" key="1">
    <source>
        <dbReference type="ARBA" id="ARBA00004651"/>
    </source>
</evidence>
<organism evidence="8 9">
    <name type="scientific">Sphingomonas longa</name>
    <dbReference type="NCBI Taxonomy" id="2778730"/>
    <lineage>
        <taxon>Bacteria</taxon>
        <taxon>Pseudomonadati</taxon>
        <taxon>Pseudomonadota</taxon>
        <taxon>Alphaproteobacteria</taxon>
        <taxon>Sphingomonadales</taxon>
        <taxon>Sphingomonadaceae</taxon>
        <taxon>Sphingomonas</taxon>
    </lineage>
</organism>
<feature type="transmembrane region" description="Helical" evidence="6">
    <location>
        <begin position="92"/>
        <end position="111"/>
    </location>
</feature>
<dbReference type="EMBL" id="JAFEMC010000001">
    <property type="protein sequence ID" value="MBM6575104.1"/>
    <property type="molecule type" value="Genomic_DNA"/>
</dbReference>
<sequence>MRDRLARIVAVAKRRAWLASALVVMLVGLGLVALHHLTREIRLADVAAAFDRIGRGQVVAALLLTVLSYLALTLYDVLALRIVGRPLPWRTAALGSFTSYTLSHNLGLALITGGSARYRVYTAAGLDGPDVARVVAIAGATFWMGVLAVAGGALLVHAGPLPIATLVVPEWVARLIGAGIAIAAAAFVALCAAGPRQVGWRGWSIPLPTARQALAQIGIATLDLAAAAAALFVLIPGAAPDLLPTFVLAYALAIIVALISHVPGGVGVFEAVVLAAVPVDRTALFAALIAYRVLYYLLPLALGIVALVWHEGRRRLPAKAMAGARMLADGIAPPLLSAACFGGGTVLLLSGSLPAVPGRLHDLTEWVPLPFVEGSHLAASLVGTGLLLIAPGLYRRLDGAFHAARALLVAGAAFSLFKGIDYEEAVVCLTIAALLQWTRGAFYRRTALVARPLSPAFVASVAIVIGGAIWVGFFAYKHVDYSQRLWWQFAVGDDASRFLRASLGIGVVLGGAAFLRLFLPAPVRDGETASDEEVAAVLAIAERTDAMLALTGDKRFLFSTAGDAFVMYQVRGRSWIAMADPVGARAAWPDLLWRLRAMADAAQGRLLLYQIGAGTLEIAIEMGLEIVKYGEEAIVDLAAFTLEGSAMRSLRQTHRRLVRDGVTFDIVRAAEVTTLLPQLGPVSDHWLTAKSQREKGFSLGRFDPAYMAQFDCAVARMNGRIVAFANVWATADRSELSVDLMRHDDAAPSGVMDFLFVSLMLWGQANAYRRFALGLAPLSGIDGRRSAPAWGRIAGLLFRHGEKLYGFRGLRAYKEKFQPLWAPRYIAGPRGLALVQGLRDLNALIADPPVRRLSPAGAPPPR</sequence>
<evidence type="ECO:0000256" key="2">
    <source>
        <dbReference type="ARBA" id="ARBA00022475"/>
    </source>
</evidence>
<feature type="transmembrane region" description="Helical" evidence="6">
    <location>
        <begin position="406"/>
        <end position="435"/>
    </location>
</feature>
<keyword evidence="2" id="KW-1003">Cell membrane</keyword>
<accession>A0ABS2D2I0</accession>
<evidence type="ECO:0000313" key="8">
    <source>
        <dbReference type="EMBL" id="MBM6575104.1"/>
    </source>
</evidence>
<keyword evidence="4 6" id="KW-1133">Transmembrane helix</keyword>
<comment type="subcellular location">
    <subcellularLocation>
        <location evidence="1">Cell membrane</location>
        <topology evidence="1">Multi-pass membrane protein</topology>
    </subcellularLocation>
</comment>
<feature type="transmembrane region" description="Helical" evidence="6">
    <location>
        <begin position="330"/>
        <end position="356"/>
    </location>
</feature>
<dbReference type="PANTHER" id="PTHR34697">
    <property type="entry name" value="PHOSPHATIDYLGLYCEROL LYSYLTRANSFERASE"/>
    <property type="match status" value="1"/>
</dbReference>
<feature type="transmembrane region" description="Helical" evidence="6">
    <location>
        <begin position="247"/>
        <end position="277"/>
    </location>
</feature>
<dbReference type="InterPro" id="IPR024320">
    <property type="entry name" value="LPG_synthase_C"/>
</dbReference>
<dbReference type="RefSeq" id="WP_204193684.1">
    <property type="nucleotide sequence ID" value="NZ_JAFEMC010000001.1"/>
</dbReference>
<feature type="transmembrane region" description="Helical" evidence="6">
    <location>
        <begin position="283"/>
        <end position="309"/>
    </location>
</feature>